<feature type="region of interest" description="Disordered" evidence="5">
    <location>
        <begin position="372"/>
        <end position="674"/>
    </location>
</feature>
<keyword evidence="1" id="KW-0597">Phosphoprotein</keyword>
<dbReference type="InterPro" id="IPR050839">
    <property type="entry name" value="Rho-assoc_Ser/Thr_Kinase"/>
</dbReference>
<feature type="compositionally biased region" description="Gly residues" evidence="5">
    <location>
        <begin position="636"/>
        <end position="656"/>
    </location>
</feature>
<feature type="coiled-coil region" evidence="4">
    <location>
        <begin position="64"/>
        <end position="119"/>
    </location>
</feature>
<comment type="caution">
    <text evidence="6">The sequence shown here is derived from an EMBL/GenBank/DDBJ whole genome shotgun (WGS) entry which is preliminary data.</text>
</comment>
<dbReference type="Gene3D" id="1.10.287.1490">
    <property type="match status" value="1"/>
</dbReference>
<proteinExistence type="predicted"/>
<accession>A0ABR4PM00</accession>
<name>A0ABR4PM00_9HELO</name>
<evidence type="ECO:0000256" key="4">
    <source>
        <dbReference type="SAM" id="Coils"/>
    </source>
</evidence>
<keyword evidence="7" id="KW-1185">Reference proteome</keyword>
<evidence type="ECO:0000256" key="3">
    <source>
        <dbReference type="ARBA" id="ARBA00048679"/>
    </source>
</evidence>
<evidence type="ECO:0000256" key="5">
    <source>
        <dbReference type="SAM" id="MobiDB-lite"/>
    </source>
</evidence>
<feature type="compositionally biased region" description="Polar residues" evidence="5">
    <location>
        <begin position="440"/>
        <end position="450"/>
    </location>
</feature>
<dbReference type="EMBL" id="JBFCZG010000003">
    <property type="protein sequence ID" value="KAL3424365.1"/>
    <property type="molecule type" value="Genomic_DNA"/>
</dbReference>
<reference evidence="6 7" key="1">
    <citation type="submission" date="2024-06" db="EMBL/GenBank/DDBJ databases">
        <title>Complete genome of Phlyctema vagabunda strain 19-DSS-EL-015.</title>
        <authorList>
            <person name="Fiorenzani C."/>
        </authorList>
    </citation>
    <scope>NUCLEOTIDE SEQUENCE [LARGE SCALE GENOMIC DNA]</scope>
    <source>
        <strain evidence="6 7">19-DSS-EL-015</strain>
    </source>
</reference>
<organism evidence="6 7">
    <name type="scientific">Phlyctema vagabunda</name>
    <dbReference type="NCBI Taxonomy" id="108571"/>
    <lineage>
        <taxon>Eukaryota</taxon>
        <taxon>Fungi</taxon>
        <taxon>Dikarya</taxon>
        <taxon>Ascomycota</taxon>
        <taxon>Pezizomycotina</taxon>
        <taxon>Leotiomycetes</taxon>
        <taxon>Helotiales</taxon>
        <taxon>Dermateaceae</taxon>
        <taxon>Phlyctema</taxon>
    </lineage>
</organism>
<gene>
    <name evidence="6" type="ORF">PVAG01_03646</name>
</gene>
<feature type="region of interest" description="Disordered" evidence="5">
    <location>
        <begin position="216"/>
        <end position="252"/>
    </location>
</feature>
<feature type="region of interest" description="Disordered" evidence="5">
    <location>
        <begin position="320"/>
        <end position="347"/>
    </location>
</feature>
<feature type="compositionally biased region" description="Polar residues" evidence="5">
    <location>
        <begin position="483"/>
        <end position="507"/>
    </location>
</feature>
<comment type="catalytic activity">
    <reaction evidence="3">
        <text>L-seryl-[protein] + ATP = O-phospho-L-seryl-[protein] + ADP + H(+)</text>
        <dbReference type="Rhea" id="RHEA:17989"/>
        <dbReference type="Rhea" id="RHEA-COMP:9863"/>
        <dbReference type="Rhea" id="RHEA-COMP:11604"/>
        <dbReference type="ChEBI" id="CHEBI:15378"/>
        <dbReference type="ChEBI" id="CHEBI:29999"/>
        <dbReference type="ChEBI" id="CHEBI:30616"/>
        <dbReference type="ChEBI" id="CHEBI:83421"/>
        <dbReference type="ChEBI" id="CHEBI:456216"/>
        <dbReference type="EC" id="2.7.11.1"/>
    </reaction>
</comment>
<feature type="compositionally biased region" description="Acidic residues" evidence="5">
    <location>
        <begin position="550"/>
        <end position="565"/>
    </location>
</feature>
<evidence type="ECO:0000313" key="6">
    <source>
        <dbReference type="EMBL" id="KAL3424365.1"/>
    </source>
</evidence>
<dbReference type="PANTHER" id="PTHR22988">
    <property type="entry name" value="MYOTONIC DYSTROPHY S/T KINASE-RELATED"/>
    <property type="match status" value="1"/>
</dbReference>
<comment type="catalytic activity">
    <reaction evidence="2">
        <text>L-threonyl-[protein] + ATP = O-phospho-L-threonyl-[protein] + ADP + H(+)</text>
        <dbReference type="Rhea" id="RHEA:46608"/>
        <dbReference type="Rhea" id="RHEA-COMP:11060"/>
        <dbReference type="Rhea" id="RHEA-COMP:11605"/>
        <dbReference type="ChEBI" id="CHEBI:15378"/>
        <dbReference type="ChEBI" id="CHEBI:30013"/>
        <dbReference type="ChEBI" id="CHEBI:30616"/>
        <dbReference type="ChEBI" id="CHEBI:61977"/>
        <dbReference type="ChEBI" id="CHEBI:456216"/>
        <dbReference type="EC" id="2.7.11.1"/>
    </reaction>
</comment>
<evidence type="ECO:0000256" key="2">
    <source>
        <dbReference type="ARBA" id="ARBA00047899"/>
    </source>
</evidence>
<feature type="compositionally biased region" description="Basic and acidic residues" evidence="5">
    <location>
        <begin position="320"/>
        <end position="337"/>
    </location>
</feature>
<evidence type="ECO:0000256" key="1">
    <source>
        <dbReference type="ARBA" id="ARBA00022553"/>
    </source>
</evidence>
<protein>
    <submittedName>
        <fullName evidence="6">Uncharacterized protein</fullName>
    </submittedName>
</protein>
<dbReference type="PANTHER" id="PTHR22988:SF71">
    <property type="entry name" value="CITRON RHO-INTERACTING KINASE"/>
    <property type="match status" value="1"/>
</dbReference>
<keyword evidence="4" id="KW-0175">Coiled coil</keyword>
<dbReference type="Proteomes" id="UP001629113">
    <property type="component" value="Unassembled WGS sequence"/>
</dbReference>
<evidence type="ECO:0000313" key="7">
    <source>
        <dbReference type="Proteomes" id="UP001629113"/>
    </source>
</evidence>
<feature type="compositionally biased region" description="Basic and acidic residues" evidence="5">
    <location>
        <begin position="216"/>
        <end position="250"/>
    </location>
</feature>
<sequence>MEVQIPYNDHEQIDSQLSKSQRLEQAYDQVTHTVQLVGKDEDARRLRVRMLLLEHDNNDLHYQLAQADDRMDDLAQDREELRTQLDETIEIAAALENEMRSQTREITNLKIELEAMNGLSMDSTKLLTEKLSLSRELAAIKPELDHLRSQATYQQTVLSEKLALERQVSTLEVELETEKRASLRAARKNDNTAQEAELQREIDSLQKDLTRERKELEKARKKVTSIEEKSDAEKDASTRQKSDYREKEQEYQQQIENLQKKLTSESKALSKAQEQIDNLESKLETVEKQATKVANNKSVSQETELELRRQIDVLREEVLSHQRQSEKDRKEARKELNASEARVGAVESKLEQLRTKLRSTKEELKECKAELSATQASLVRAKSTAAIDDSKPNKPRKRTTQEPSTDDAIGTPDGVAARGKRPTGRRGRADQTMLGEKSMFSITPYLNRTVNMAPESPDDEDPGNNNKAPHNDGEESEAALSPQEKQSPISKPMQTLSALEQASSPSAEPQIKPKRNPSEKNAPGVAKDELKAKRPMPKKSRPLETLEKVTEEDDNDNEENVDDEPVVSKRTVGIKKQVSGKVSSIGNMDDTESEPKKKKRKLLGGGKTLFEEEDGDSTKRPAKVVLGPSKLLNRGGLAGPKGSLRGGLGSGGGGFGAFSPLKKDKRGVGASFLG</sequence>